<feature type="compositionally biased region" description="Low complexity" evidence="5">
    <location>
        <begin position="1630"/>
        <end position="1640"/>
    </location>
</feature>
<dbReference type="Pfam" id="PF00698">
    <property type="entry name" value="Acyl_transf_1"/>
    <property type="match status" value="1"/>
</dbReference>
<evidence type="ECO:0000256" key="5">
    <source>
        <dbReference type="SAM" id="MobiDB-lite"/>
    </source>
</evidence>
<feature type="domain" description="Carrier" evidence="6">
    <location>
        <begin position="1662"/>
        <end position="1736"/>
    </location>
</feature>
<dbReference type="InterPro" id="IPR001031">
    <property type="entry name" value="Thioesterase"/>
</dbReference>
<dbReference type="InterPro" id="IPR049900">
    <property type="entry name" value="PKS_mFAS_DH"/>
</dbReference>
<dbReference type="InterPro" id="IPR020841">
    <property type="entry name" value="PKS_Beta-ketoAc_synthase_dom"/>
</dbReference>
<dbReference type="InterPro" id="IPR016036">
    <property type="entry name" value="Malonyl_transacylase_ACP-bd"/>
</dbReference>
<dbReference type="PROSITE" id="PS50075">
    <property type="entry name" value="CARRIER"/>
    <property type="match status" value="2"/>
</dbReference>
<dbReference type="Proteomes" id="UP000324767">
    <property type="component" value="Unassembled WGS sequence"/>
</dbReference>
<feature type="compositionally biased region" description="Polar residues" evidence="5">
    <location>
        <begin position="1865"/>
        <end position="1890"/>
    </location>
</feature>
<dbReference type="Pfam" id="PF00975">
    <property type="entry name" value="Thioesterase"/>
    <property type="match status" value="1"/>
</dbReference>
<feature type="region of interest" description="Disordered" evidence="5">
    <location>
        <begin position="1734"/>
        <end position="1791"/>
    </location>
</feature>
<dbReference type="Pfam" id="PF14765">
    <property type="entry name" value="PS-DH"/>
    <property type="match status" value="1"/>
</dbReference>
<evidence type="ECO:0000256" key="4">
    <source>
        <dbReference type="PROSITE-ProRule" id="PRU01363"/>
    </source>
</evidence>
<keyword evidence="2" id="KW-0597">Phosphoprotein</keyword>
<dbReference type="SMART" id="SM00827">
    <property type="entry name" value="PKS_AT"/>
    <property type="match status" value="1"/>
</dbReference>
<dbReference type="SUPFAM" id="SSF52151">
    <property type="entry name" value="FabD/lysophospholipase-like"/>
    <property type="match status" value="1"/>
</dbReference>
<dbReference type="EMBL" id="VXIT01000001">
    <property type="protein sequence ID" value="KAA6416031.1"/>
    <property type="molecule type" value="Genomic_DNA"/>
</dbReference>
<dbReference type="GO" id="GO:0006633">
    <property type="term" value="P:fatty acid biosynthetic process"/>
    <property type="evidence" value="ECO:0007669"/>
    <property type="project" value="InterPro"/>
</dbReference>
<dbReference type="Pfam" id="PF16073">
    <property type="entry name" value="SAT"/>
    <property type="match status" value="1"/>
</dbReference>
<feature type="active site" description="Proton acceptor; for dehydratase activity" evidence="4">
    <location>
        <position position="1327"/>
    </location>
</feature>
<dbReference type="Gene3D" id="3.40.47.10">
    <property type="match status" value="1"/>
</dbReference>
<dbReference type="Gene3D" id="3.40.50.1820">
    <property type="entry name" value="alpha/beta hydrolase"/>
    <property type="match status" value="1"/>
</dbReference>
<dbReference type="InterPro" id="IPR001227">
    <property type="entry name" value="Ac_transferase_dom_sf"/>
</dbReference>
<protein>
    <submittedName>
        <fullName evidence="9">Polyketide synthase</fullName>
    </submittedName>
</protein>
<dbReference type="InterPro" id="IPR009081">
    <property type="entry name" value="PP-bd_ACP"/>
</dbReference>
<dbReference type="FunFam" id="3.40.47.10:FF:000031">
    <property type="entry name" value="Sterigmatocystin biosynthesis polyketide synthase"/>
    <property type="match status" value="1"/>
</dbReference>
<dbReference type="SUPFAM" id="SSF55048">
    <property type="entry name" value="Probable ACP-binding domain of malonyl-CoA ACP transacylase"/>
    <property type="match status" value="1"/>
</dbReference>
<comment type="caution">
    <text evidence="9">The sequence shown here is derived from an EMBL/GenBank/DDBJ whole genome shotgun (WGS) entry which is preliminary data.</text>
</comment>
<dbReference type="PANTHER" id="PTHR43775">
    <property type="entry name" value="FATTY ACID SYNTHASE"/>
    <property type="match status" value="1"/>
</dbReference>
<dbReference type="InterPro" id="IPR049551">
    <property type="entry name" value="PKS_DH_C"/>
</dbReference>
<evidence type="ECO:0000259" key="7">
    <source>
        <dbReference type="PROSITE" id="PS52004"/>
    </source>
</evidence>
<dbReference type="PROSITE" id="PS00606">
    <property type="entry name" value="KS3_1"/>
    <property type="match status" value="1"/>
</dbReference>
<dbReference type="SMART" id="SM00823">
    <property type="entry name" value="PKS_PP"/>
    <property type="match status" value="2"/>
</dbReference>
<dbReference type="PROSITE" id="PS00012">
    <property type="entry name" value="PHOSPHOPANTETHEINE"/>
    <property type="match status" value="2"/>
</dbReference>
<dbReference type="FunFam" id="1.10.1200.10:FF:000011">
    <property type="entry name" value="Sterigmatocystin biosynthesis polyketide synthase"/>
    <property type="match status" value="1"/>
</dbReference>
<dbReference type="Pfam" id="PF02801">
    <property type="entry name" value="Ketoacyl-synt_C"/>
    <property type="match status" value="1"/>
</dbReference>
<dbReference type="InterPro" id="IPR030918">
    <property type="entry name" value="PT_fungal_PKS"/>
</dbReference>
<feature type="region of interest" description="C-terminal hotdog fold" evidence="4">
    <location>
        <begin position="1457"/>
        <end position="1606"/>
    </location>
</feature>
<evidence type="ECO:0000313" key="10">
    <source>
        <dbReference type="Proteomes" id="UP000324767"/>
    </source>
</evidence>
<dbReference type="Pfam" id="PF00550">
    <property type="entry name" value="PP-binding"/>
    <property type="match status" value="2"/>
</dbReference>
<dbReference type="Pfam" id="PF00109">
    <property type="entry name" value="ketoacyl-synt"/>
    <property type="match status" value="1"/>
</dbReference>
<dbReference type="InterPro" id="IPR014043">
    <property type="entry name" value="Acyl_transferase_dom"/>
</dbReference>
<dbReference type="InterPro" id="IPR029058">
    <property type="entry name" value="AB_hydrolase_fold"/>
</dbReference>
<dbReference type="InterPro" id="IPR032088">
    <property type="entry name" value="SAT"/>
</dbReference>
<dbReference type="InterPro" id="IPR018201">
    <property type="entry name" value="Ketoacyl_synth_AS"/>
</dbReference>
<keyword evidence="3" id="KW-0808">Transferase</keyword>
<dbReference type="GO" id="GO:0004312">
    <property type="term" value="F:fatty acid synthase activity"/>
    <property type="evidence" value="ECO:0007669"/>
    <property type="project" value="TreeGrafter"/>
</dbReference>
<dbReference type="InterPro" id="IPR036736">
    <property type="entry name" value="ACP-like_sf"/>
</dbReference>
<feature type="domain" description="PKS/mFAS DH" evidence="8">
    <location>
        <begin position="1295"/>
        <end position="1606"/>
    </location>
</feature>
<proteinExistence type="predicted"/>
<evidence type="ECO:0000256" key="3">
    <source>
        <dbReference type="ARBA" id="ARBA00022679"/>
    </source>
</evidence>
<dbReference type="InterPro" id="IPR020806">
    <property type="entry name" value="PKS_PP-bd"/>
</dbReference>
<dbReference type="PANTHER" id="PTHR43775:SF37">
    <property type="entry name" value="SI:DKEY-61P9.11"/>
    <property type="match status" value="1"/>
</dbReference>
<dbReference type="InterPro" id="IPR016035">
    <property type="entry name" value="Acyl_Trfase/lysoPLipase"/>
</dbReference>
<feature type="domain" description="Ketosynthase family 3 (KS3)" evidence="7">
    <location>
        <begin position="376"/>
        <end position="804"/>
    </location>
</feature>
<reference evidence="9 10" key="1">
    <citation type="submission" date="2019-09" db="EMBL/GenBank/DDBJ databases">
        <title>The hologenome of the rock-dwelling lichen Lasallia pustulata.</title>
        <authorList>
            <person name="Greshake Tzovaras B."/>
            <person name="Segers F."/>
            <person name="Bicker A."/>
            <person name="Dal Grande F."/>
            <person name="Otte J."/>
            <person name="Hankeln T."/>
            <person name="Schmitt I."/>
            <person name="Ebersberger I."/>
        </authorList>
    </citation>
    <scope>NUCLEOTIDE SEQUENCE [LARGE SCALE GENOMIC DNA]</scope>
    <source>
        <strain evidence="9">A1-1</strain>
    </source>
</reference>
<dbReference type="InterPro" id="IPR014031">
    <property type="entry name" value="Ketoacyl_synth_C"/>
</dbReference>
<dbReference type="Gene3D" id="3.10.129.110">
    <property type="entry name" value="Polyketide synthase dehydratase"/>
    <property type="match status" value="1"/>
</dbReference>
<evidence type="ECO:0000313" key="9">
    <source>
        <dbReference type="EMBL" id="KAA6416031.1"/>
    </source>
</evidence>
<dbReference type="PROSITE" id="PS52004">
    <property type="entry name" value="KS3_2"/>
    <property type="match status" value="1"/>
</dbReference>
<sequence length="2155" mass="234381">MANGTMNVVLFGDETANVRAIFQRVHHYKQSSALVGSFLEKAYTALHEEAMAVPKSMRETIPDSTSIFDMMERYYDIGIPNPATEGALLCISQMASFMGSFEERPDDFIDFEICFIGWGIGLLAAAAVASSRTLATLPTVMVEIVRIAFRTGTLVSRVSQQLQQPGHSKEAWAMIVYDVTESAATEALDDYHTSKHIPTSDRAYISAVSKGTVTISAPPSRLQQLLDESELFKNTKTVQIPIYALYHASHLYDMEDVQEILQPSASHLEGIHHAGRPVLSTVTGQEFSVSSTFELLEKLLHEILVEPQRWDAVQKGVVSEVNESDISICRVSAFGTTHAAAGLVATLRSKTSVDVAQEDLAKAHEPIEIERRLASVDKIAIVGMSGRFPGATSCEELWEVLEQGRDVHKTIPRDRLNVDTHYDKTGKKKNTSHTPYGCFIDEPGLFDARFFSMSPREAAQTDPMHRLAIATAYEALEMAGYVPNRTPSTNLHRVGTFYGQTSDDWREVNAAQTIDTYFIPGGVRAFAPGRINYHFKFSGPSFSVDTACSSSFAALQLACTSLWAGDCDMAVTGGLNILTAPDIFAGLSRGQFLSKTGGCKTWDASADGYCRADGVGTVILKRLEDALDDKDNILGTIVGTATNHSAEAISITHPHAGAQSYLYESVLHTAGIDPHDISYVEMHGTGTQAGDSTEVRSVTDVFAPKHRSRSHPLHLGAVKSNVGHGEAAAGITALIKVLLMLQKNAIPQHVGIKTAMNPKFPQDLKERNVHIPFQNTPWPATKKRVAFLNNFSAAGGNTALLLEDAPPKVKSTARDPRSSHVVAVSAKSISSLKKNTEHLISYIEENPDTSLSSLSYTTCARRIHHNYRVAVAVNSINELKGLLGATLEKTPTPISSIVPKVGFVFTGQGAFYPSLGQRLFIDSPSFRTDITDMDNIAVGQGLPSFLSVIEGSLSSEEAGSLSPLITQLATTCVQIALAKLWNVWGLKPDVVLGHSLGEYAALNAAGVLSVSDTIHLVGQRAKLLQEECTSGTHAMLAVKASLPSVQSAANGAPFQIACLNAELETVLAGTIEEIDSLSKTLTAAGLKNMKLNVPFAFHSSQVDRILDSFEDVASAVLYDSPNVPIISPLLGKVISEGGSIHPNYLRRHARETVNFLGALQAAHDEVLVDEKTAWIEIGPHPICSGMIKSILPGANVNASLHRTQEPWTTLTESLSNIHCAGLPVDWTEVHREYDESHQLLNLPSYSFDNKNYWIDYVNDWCLNKGDTPQAKTIEGPPEKLGPWERKSKLSTSSVHVIVEENVDGAKGKLVVQSDIQEDVFSTAINGHSVNGAGLCPSSIYADMAFTVAEYLYKQIRPGENVPHMDVCRMQVVKPLILNKNSNAMQIVQVTATADLDSGKAELRYASVNPAGKETFQHAQCTVEYVHAADWLSEWARNAYMVTGRIDMLKKSTADGALPKITRGLAYKLFSALVRYDERYRGMQEVILDSSQFEATARVSFQTDEGHFFCSPYWIDSLAHLSGFIMNGSDAVDSKTYVYISHGWKSMRFARPFLKTHKYRSYVRMQPSPSEANVYEGDVYIFEEEENIIIGVVGGLKFQRIPCATLDNILPPDAKPKAAAATARPATAQQAASKAKAVPAAKKTKSHVPAANTPKPVKEKKEKDITARAFEIIAGEAEVEPVELQDECTFASLGVDSLLSLAIAAKFREELNLDVPGTLFIDNPTVKKLKIALSQSSSATATPEDSEKSGSDATPVVTSDSSMSDAEDEAEDEAPKRKSPKDQAASSQGEVENLNILLRTTISEQMGIPMEEVVGENDLNSLGMDSLMALTTLAILREETGMELPPTLFQDYPSIVALEKFMAPTLESSTAPSKPKSNPARNKQSSKTPDLSQYPKAQSMLVQGDPKTATTTLFLLPDGSGSATSYANISKIGRTVCVYGLNCPFMTTPKDFTCGIKTVSSIYMAEIQRRQPHGPYTMGGWSAGGVVAYEVACQLLAIGETVDRLILLDSPCPLALEPLPSRLHHFFDRIGLLGSGGAKPPAWLLPHFEASINALTAYNDKAEPMDPAKAPKTFAIWAREGVCGKPGDPKPPVSDDDPKSMKWLLNNRTDFGYNGWDRLLGAENIRTTNMEGNHFTIMRTPRNQQLGKLIAQGLDI</sequence>
<evidence type="ECO:0000256" key="2">
    <source>
        <dbReference type="ARBA" id="ARBA00022553"/>
    </source>
</evidence>
<feature type="region of interest" description="N-terminal hotdog fold" evidence="4">
    <location>
        <begin position="1295"/>
        <end position="1429"/>
    </location>
</feature>
<feature type="active site" description="Proton donor; for dehydratase activity" evidence="4">
    <location>
        <position position="1515"/>
    </location>
</feature>
<dbReference type="OrthoDB" id="329835at2759"/>
<evidence type="ECO:0000256" key="1">
    <source>
        <dbReference type="ARBA" id="ARBA00022450"/>
    </source>
</evidence>
<dbReference type="GO" id="GO:0004315">
    <property type="term" value="F:3-oxoacyl-[acyl-carrier-protein] synthase activity"/>
    <property type="evidence" value="ECO:0007669"/>
    <property type="project" value="InterPro"/>
</dbReference>
<dbReference type="Gene3D" id="3.40.366.10">
    <property type="entry name" value="Malonyl-Coenzyme A Acyl Carrier Protein, domain 2"/>
    <property type="match status" value="2"/>
</dbReference>
<keyword evidence="1" id="KW-0596">Phosphopantetheine</keyword>
<dbReference type="GO" id="GO:0044550">
    <property type="term" value="P:secondary metabolite biosynthetic process"/>
    <property type="evidence" value="ECO:0007669"/>
    <property type="project" value="UniProtKB-ARBA"/>
</dbReference>
<accession>A0A5M8Q4V7</accession>
<feature type="domain" description="Carrier" evidence="6">
    <location>
        <begin position="1791"/>
        <end position="1865"/>
    </location>
</feature>
<dbReference type="InterPro" id="IPR014030">
    <property type="entry name" value="Ketoacyl_synth_N"/>
</dbReference>
<dbReference type="Gene3D" id="3.30.70.3290">
    <property type="match status" value="1"/>
</dbReference>
<feature type="region of interest" description="Disordered" evidence="5">
    <location>
        <begin position="1865"/>
        <end position="1893"/>
    </location>
</feature>
<dbReference type="Gene3D" id="1.10.1200.10">
    <property type="entry name" value="ACP-like"/>
    <property type="match status" value="2"/>
</dbReference>
<evidence type="ECO:0000259" key="6">
    <source>
        <dbReference type="PROSITE" id="PS50075"/>
    </source>
</evidence>
<dbReference type="InterPro" id="IPR006162">
    <property type="entry name" value="Ppantetheine_attach_site"/>
</dbReference>
<feature type="region of interest" description="Disordered" evidence="5">
    <location>
        <begin position="1630"/>
        <end position="1661"/>
    </location>
</feature>
<dbReference type="InterPro" id="IPR042104">
    <property type="entry name" value="PKS_dehydratase_sf"/>
</dbReference>
<dbReference type="PROSITE" id="PS52019">
    <property type="entry name" value="PKS_MFAS_DH"/>
    <property type="match status" value="1"/>
</dbReference>
<dbReference type="NCBIfam" id="TIGR04532">
    <property type="entry name" value="PT_fungal_PKS"/>
    <property type="match status" value="1"/>
</dbReference>
<dbReference type="Pfam" id="PF22621">
    <property type="entry name" value="CurL-like_PKS_C"/>
    <property type="match status" value="1"/>
</dbReference>
<dbReference type="FunFam" id="3.40.50.1820:FF:000116">
    <property type="entry name" value="Sterigmatocystin biosynthesis polyketide synthase"/>
    <property type="match status" value="1"/>
</dbReference>
<dbReference type="SUPFAM" id="SSF47336">
    <property type="entry name" value="ACP-like"/>
    <property type="match status" value="2"/>
</dbReference>
<dbReference type="SMART" id="SM00825">
    <property type="entry name" value="PKS_KS"/>
    <property type="match status" value="1"/>
</dbReference>
<gene>
    <name evidence="9" type="ORF">FRX48_00750</name>
</gene>
<dbReference type="FunFam" id="3.10.129.110:FF:000001">
    <property type="entry name" value="Sterigmatocystin biosynthesis polyketide synthase"/>
    <property type="match status" value="1"/>
</dbReference>
<dbReference type="CDD" id="cd00833">
    <property type="entry name" value="PKS"/>
    <property type="match status" value="1"/>
</dbReference>
<dbReference type="GO" id="GO:0031177">
    <property type="term" value="F:phosphopantetheine binding"/>
    <property type="evidence" value="ECO:0007669"/>
    <property type="project" value="InterPro"/>
</dbReference>
<organism evidence="9 10">
    <name type="scientific">Lasallia pustulata</name>
    <dbReference type="NCBI Taxonomy" id="136370"/>
    <lineage>
        <taxon>Eukaryota</taxon>
        <taxon>Fungi</taxon>
        <taxon>Dikarya</taxon>
        <taxon>Ascomycota</taxon>
        <taxon>Pezizomycotina</taxon>
        <taxon>Lecanoromycetes</taxon>
        <taxon>OSLEUM clade</taxon>
        <taxon>Umbilicariomycetidae</taxon>
        <taxon>Umbilicariales</taxon>
        <taxon>Umbilicariaceae</taxon>
        <taxon>Lasallia</taxon>
    </lineage>
</organism>
<dbReference type="Gene3D" id="3.30.70.250">
    <property type="entry name" value="Malonyl-CoA ACP transacylase, ACP-binding"/>
    <property type="match status" value="1"/>
</dbReference>
<dbReference type="SUPFAM" id="SSF53474">
    <property type="entry name" value="alpha/beta-Hydrolases"/>
    <property type="match status" value="1"/>
</dbReference>
<dbReference type="SUPFAM" id="SSF53901">
    <property type="entry name" value="Thiolase-like"/>
    <property type="match status" value="1"/>
</dbReference>
<dbReference type="InterPro" id="IPR016039">
    <property type="entry name" value="Thiolase-like"/>
</dbReference>
<evidence type="ECO:0000259" key="8">
    <source>
        <dbReference type="PROSITE" id="PS52019"/>
    </source>
</evidence>
<name>A0A5M8Q4V7_9LECA</name>
<dbReference type="InterPro" id="IPR050091">
    <property type="entry name" value="PKS_NRPS_Biosynth_Enz"/>
</dbReference>